<protein>
    <submittedName>
        <fullName evidence="2">Uncharacterized protein</fullName>
    </submittedName>
</protein>
<dbReference type="Proteomes" id="UP000265520">
    <property type="component" value="Unassembled WGS sequence"/>
</dbReference>
<evidence type="ECO:0000313" key="3">
    <source>
        <dbReference type="Proteomes" id="UP000265520"/>
    </source>
</evidence>
<keyword evidence="3" id="KW-1185">Reference proteome</keyword>
<feature type="non-terminal residue" evidence="2">
    <location>
        <position position="1"/>
    </location>
</feature>
<name>A0A392VEV4_9FABA</name>
<dbReference type="AlphaFoldDB" id="A0A392VEV4"/>
<evidence type="ECO:0000313" key="2">
    <source>
        <dbReference type="EMBL" id="MCI85375.1"/>
    </source>
</evidence>
<comment type="caution">
    <text evidence="2">The sequence shown here is derived from an EMBL/GenBank/DDBJ whole genome shotgun (WGS) entry which is preliminary data.</text>
</comment>
<reference evidence="2 3" key="1">
    <citation type="journal article" date="2018" name="Front. Plant Sci.">
        <title>Red Clover (Trifolium pratense) and Zigzag Clover (T. medium) - A Picture of Genomic Similarities and Differences.</title>
        <authorList>
            <person name="Dluhosova J."/>
            <person name="Istvanek J."/>
            <person name="Nedelnik J."/>
            <person name="Repkova J."/>
        </authorList>
    </citation>
    <scope>NUCLEOTIDE SEQUENCE [LARGE SCALE GENOMIC DNA]</scope>
    <source>
        <strain evidence="3">cv. 10/8</strain>
        <tissue evidence="2">Leaf</tissue>
    </source>
</reference>
<organism evidence="2 3">
    <name type="scientific">Trifolium medium</name>
    <dbReference type="NCBI Taxonomy" id="97028"/>
    <lineage>
        <taxon>Eukaryota</taxon>
        <taxon>Viridiplantae</taxon>
        <taxon>Streptophyta</taxon>
        <taxon>Embryophyta</taxon>
        <taxon>Tracheophyta</taxon>
        <taxon>Spermatophyta</taxon>
        <taxon>Magnoliopsida</taxon>
        <taxon>eudicotyledons</taxon>
        <taxon>Gunneridae</taxon>
        <taxon>Pentapetalae</taxon>
        <taxon>rosids</taxon>
        <taxon>fabids</taxon>
        <taxon>Fabales</taxon>
        <taxon>Fabaceae</taxon>
        <taxon>Papilionoideae</taxon>
        <taxon>50 kb inversion clade</taxon>
        <taxon>NPAAA clade</taxon>
        <taxon>Hologalegina</taxon>
        <taxon>IRL clade</taxon>
        <taxon>Trifolieae</taxon>
        <taxon>Trifolium</taxon>
    </lineage>
</organism>
<feature type="region of interest" description="Disordered" evidence="1">
    <location>
        <begin position="1"/>
        <end position="26"/>
    </location>
</feature>
<proteinExistence type="predicted"/>
<sequence length="26" mass="2891">LEHTGRKSHSSILGKQSEEFASMDSE</sequence>
<evidence type="ECO:0000256" key="1">
    <source>
        <dbReference type="SAM" id="MobiDB-lite"/>
    </source>
</evidence>
<accession>A0A392VEV4</accession>
<dbReference type="EMBL" id="LXQA011113900">
    <property type="protein sequence ID" value="MCI85375.1"/>
    <property type="molecule type" value="Genomic_DNA"/>
</dbReference>